<gene>
    <name evidence="2" type="ORF">CVLEPA_LOCUS28149</name>
</gene>
<accession>A0ABP0GT34</accession>
<dbReference type="EMBL" id="CAWYQH010000141">
    <property type="protein sequence ID" value="CAK8694817.1"/>
    <property type="molecule type" value="Genomic_DNA"/>
</dbReference>
<comment type="caution">
    <text evidence="2">The sequence shown here is derived from an EMBL/GenBank/DDBJ whole genome shotgun (WGS) entry which is preliminary data.</text>
</comment>
<evidence type="ECO:0000313" key="2">
    <source>
        <dbReference type="EMBL" id="CAK8694817.1"/>
    </source>
</evidence>
<dbReference type="Proteomes" id="UP001642483">
    <property type="component" value="Unassembled WGS sequence"/>
</dbReference>
<feature type="region of interest" description="Disordered" evidence="1">
    <location>
        <begin position="234"/>
        <end position="285"/>
    </location>
</feature>
<protein>
    <submittedName>
        <fullName evidence="2">Uncharacterized protein</fullName>
    </submittedName>
</protein>
<evidence type="ECO:0000256" key="1">
    <source>
        <dbReference type="SAM" id="MobiDB-lite"/>
    </source>
</evidence>
<name>A0ABP0GT34_CLALP</name>
<sequence length="387" mass="44444">MINQSGVINQIFSNNMQLKKPSVSSSPWAIKYEGKKLFESKFTLQLRKKLRKKRKMHKKSNPTDLKQGLTTSNGRPYLNSIVKQCASVGCWIFLLTFTMRIFAAEGNLFVIPSTCYDCLRQSVYPHRYINSLAMCLNCVSLCRNRQEQLMQYLMGRVCRLGSQQEATPMPSSSPAVSTQQTEPRNLAEFMVDYRKCKQDLAQERKLTKRLRNESEENGGKTLEEFLDENRSRFVHENEIRSDPEYRPRTTQEYGEKPILKSSAARRSDGRRPLCVTKFEPGTPHQARHVETEEMVTLTRIGEYKQPFHIGRCRESRPISGPSTAICETIKHRHTAIFTISKANYQPGKYGVCAPIIDHDVNGIPLPYINRYLCQGWIELDGACTLFV</sequence>
<proteinExistence type="predicted"/>
<reference evidence="2 3" key="1">
    <citation type="submission" date="2024-02" db="EMBL/GenBank/DDBJ databases">
        <authorList>
            <person name="Daric V."/>
            <person name="Darras S."/>
        </authorList>
    </citation>
    <scope>NUCLEOTIDE SEQUENCE [LARGE SCALE GENOMIC DNA]</scope>
</reference>
<organism evidence="2 3">
    <name type="scientific">Clavelina lepadiformis</name>
    <name type="common">Light-bulb sea squirt</name>
    <name type="synonym">Ascidia lepadiformis</name>
    <dbReference type="NCBI Taxonomy" id="159417"/>
    <lineage>
        <taxon>Eukaryota</taxon>
        <taxon>Metazoa</taxon>
        <taxon>Chordata</taxon>
        <taxon>Tunicata</taxon>
        <taxon>Ascidiacea</taxon>
        <taxon>Aplousobranchia</taxon>
        <taxon>Clavelinidae</taxon>
        <taxon>Clavelina</taxon>
    </lineage>
</organism>
<evidence type="ECO:0000313" key="3">
    <source>
        <dbReference type="Proteomes" id="UP001642483"/>
    </source>
</evidence>
<keyword evidence="3" id="KW-1185">Reference proteome</keyword>
<feature type="compositionally biased region" description="Basic and acidic residues" evidence="1">
    <location>
        <begin position="234"/>
        <end position="258"/>
    </location>
</feature>